<dbReference type="InterPro" id="IPR029069">
    <property type="entry name" value="HotDog_dom_sf"/>
</dbReference>
<evidence type="ECO:0000313" key="2">
    <source>
        <dbReference type="Proteomes" id="UP000012101"/>
    </source>
</evidence>
<dbReference type="Gene3D" id="3.10.129.10">
    <property type="entry name" value="Hotdog Thioesterase"/>
    <property type="match status" value="1"/>
</dbReference>
<dbReference type="SUPFAM" id="SSF54637">
    <property type="entry name" value="Thioesterase/thiol ester dehydrase-isomerase"/>
    <property type="match status" value="1"/>
</dbReference>
<protein>
    <submittedName>
        <fullName evidence="1">Putative thioesterase</fullName>
    </submittedName>
</protein>
<evidence type="ECO:0000313" key="1">
    <source>
        <dbReference type="EMBL" id="EMM73784.1"/>
    </source>
</evidence>
<reference evidence="1 2" key="1">
    <citation type="submission" date="2013-01" db="EMBL/GenBank/DDBJ databases">
        <authorList>
            <person name="Harkins D.M."/>
            <person name="Durkin A.S."/>
            <person name="Brinkac L.M."/>
            <person name="Haft D.H."/>
            <person name="Selengut J.D."/>
            <person name="Sanka R."/>
            <person name="DePew J."/>
            <person name="Purushe J."/>
            <person name="Hospenthal D.R."/>
            <person name="Murray C.K."/>
            <person name="Pimentel G."/>
            <person name="Wasfy M."/>
            <person name="Vinetz J.M."/>
            <person name="Sutton G.G."/>
            <person name="Nierman W.C."/>
            <person name="Fouts D.E."/>
        </authorList>
    </citation>
    <scope>NUCLEOTIDE SEQUENCE [LARGE SCALE GENOMIC DNA]</scope>
    <source>
        <strain evidence="1 2">2006001855</strain>
    </source>
</reference>
<comment type="caution">
    <text evidence="1">The sequence shown here is derived from an EMBL/GenBank/DDBJ whole genome shotgun (WGS) entry which is preliminary data.</text>
</comment>
<dbReference type="Proteomes" id="UP000012101">
    <property type="component" value="Unassembled WGS sequence"/>
</dbReference>
<name>M6FUN4_9LEPT</name>
<proteinExistence type="predicted"/>
<accession>M6FUN4</accession>
<dbReference type="Pfam" id="PF14539">
    <property type="entry name" value="DUF4442"/>
    <property type="match status" value="1"/>
</dbReference>
<gene>
    <name evidence="1" type="ORF">LEP1GSC038_3453</name>
</gene>
<dbReference type="AlphaFoldDB" id="M6FUN4"/>
<dbReference type="InterPro" id="IPR027961">
    <property type="entry name" value="DUF4442"/>
</dbReference>
<organism evidence="1 2">
    <name type="scientific">Leptospira weilii str. 2006001855</name>
    <dbReference type="NCBI Taxonomy" id="996804"/>
    <lineage>
        <taxon>Bacteria</taxon>
        <taxon>Pseudomonadati</taxon>
        <taxon>Spirochaetota</taxon>
        <taxon>Spirochaetia</taxon>
        <taxon>Leptospirales</taxon>
        <taxon>Leptospiraceae</taxon>
        <taxon>Leptospira</taxon>
    </lineage>
</organism>
<sequence length="188" mass="22539">MNLWKRLRFYFFNFYPPYFAAGIRYKRISKDFTHFQLSMKLHWWNQNLVGTHFGGSLYSMCDPFYMLILMENLGEEYIVWDKAATIRFVTPGVGKVYADFEISQKEIERIRKEADEKRKLDAFFQTKIYDAKTGKVVAELDKIVYVRRKERIKKKKLHNDRLYKEPNKIDLTEITIQGMHNSKKIGNT</sequence>
<dbReference type="EMBL" id="AFJM02000027">
    <property type="protein sequence ID" value="EMM73784.1"/>
    <property type="molecule type" value="Genomic_DNA"/>
</dbReference>